<proteinExistence type="predicted"/>
<evidence type="ECO:0000313" key="2">
    <source>
        <dbReference type="EMBL" id="KAK8565586.1"/>
    </source>
</evidence>
<feature type="region of interest" description="Disordered" evidence="1">
    <location>
        <begin position="47"/>
        <end position="84"/>
    </location>
</feature>
<feature type="region of interest" description="Disordered" evidence="1">
    <location>
        <begin position="1"/>
        <end position="32"/>
    </location>
</feature>
<name>A0ABR2EU65_9ROSI</name>
<comment type="caution">
    <text evidence="2">The sequence shown here is derived from an EMBL/GenBank/DDBJ whole genome shotgun (WGS) entry which is preliminary data.</text>
</comment>
<sequence>MRESIRSRNECEERQRQKARISQDSVYEPGGGSNFASQLFRSFSVRKPGRSGREHQWTNFDSPGARLANMDPILERSKSSKQPKLTTSFLKNAKAKLEKAISKLILHEALLARIAESHFYRLYFKLQLKLKSRLRVLQLMR</sequence>
<feature type="compositionally biased region" description="Basic and acidic residues" evidence="1">
    <location>
        <begin position="1"/>
        <end position="16"/>
    </location>
</feature>
<protein>
    <submittedName>
        <fullName evidence="2">Uncharacterized protein</fullName>
    </submittedName>
</protein>
<dbReference type="EMBL" id="JBBPBM010000010">
    <property type="protein sequence ID" value="KAK8565586.1"/>
    <property type="molecule type" value="Genomic_DNA"/>
</dbReference>
<accession>A0ABR2EU65</accession>
<keyword evidence="3" id="KW-1185">Reference proteome</keyword>
<gene>
    <name evidence="2" type="ORF">V6N12_059144</name>
</gene>
<evidence type="ECO:0000256" key="1">
    <source>
        <dbReference type="SAM" id="MobiDB-lite"/>
    </source>
</evidence>
<evidence type="ECO:0000313" key="3">
    <source>
        <dbReference type="Proteomes" id="UP001472677"/>
    </source>
</evidence>
<dbReference type="Proteomes" id="UP001472677">
    <property type="component" value="Unassembled WGS sequence"/>
</dbReference>
<organism evidence="2 3">
    <name type="scientific">Hibiscus sabdariffa</name>
    <name type="common">roselle</name>
    <dbReference type="NCBI Taxonomy" id="183260"/>
    <lineage>
        <taxon>Eukaryota</taxon>
        <taxon>Viridiplantae</taxon>
        <taxon>Streptophyta</taxon>
        <taxon>Embryophyta</taxon>
        <taxon>Tracheophyta</taxon>
        <taxon>Spermatophyta</taxon>
        <taxon>Magnoliopsida</taxon>
        <taxon>eudicotyledons</taxon>
        <taxon>Gunneridae</taxon>
        <taxon>Pentapetalae</taxon>
        <taxon>rosids</taxon>
        <taxon>malvids</taxon>
        <taxon>Malvales</taxon>
        <taxon>Malvaceae</taxon>
        <taxon>Malvoideae</taxon>
        <taxon>Hibiscus</taxon>
    </lineage>
</organism>
<reference evidence="2 3" key="1">
    <citation type="journal article" date="2024" name="G3 (Bethesda)">
        <title>Genome assembly of Hibiscus sabdariffa L. provides insights into metabolisms of medicinal natural products.</title>
        <authorList>
            <person name="Kim T."/>
        </authorList>
    </citation>
    <scope>NUCLEOTIDE SEQUENCE [LARGE SCALE GENOMIC DNA]</scope>
    <source>
        <strain evidence="2">TK-2024</strain>
        <tissue evidence="2">Old leaves</tissue>
    </source>
</reference>